<dbReference type="SUPFAM" id="SSF52096">
    <property type="entry name" value="ClpP/crotonase"/>
    <property type="match status" value="1"/>
</dbReference>
<dbReference type="Gene3D" id="3.90.226.10">
    <property type="entry name" value="2-enoyl-CoA Hydratase, Chain A, domain 1"/>
    <property type="match status" value="1"/>
</dbReference>
<protein>
    <submittedName>
        <fullName evidence="3">S49 family peptidase</fullName>
    </submittedName>
</protein>
<dbReference type="EMBL" id="CP103216">
    <property type="protein sequence ID" value="UVR56835.1"/>
    <property type="molecule type" value="Genomic_DNA"/>
</dbReference>
<evidence type="ECO:0000256" key="1">
    <source>
        <dbReference type="ARBA" id="ARBA00008683"/>
    </source>
</evidence>
<dbReference type="AlphaFoldDB" id="A0AAQ2S6K1"/>
<reference evidence="3" key="1">
    <citation type="submission" date="2022-08" db="EMBL/GenBank/DDBJ databases">
        <title>Genome Sequencing of Bacteroides fragilis Group Isolates with Nanopore Technology.</title>
        <authorList>
            <person name="Tisza M.J."/>
            <person name="Smith D."/>
            <person name="Dekker J.P."/>
        </authorList>
    </citation>
    <scope>NUCLEOTIDE SEQUENCE</scope>
    <source>
        <strain evidence="3">BFG-70</strain>
    </source>
</reference>
<feature type="domain" description="Peptidase S49" evidence="2">
    <location>
        <begin position="153"/>
        <end position="304"/>
    </location>
</feature>
<accession>A0AAQ2S6K1</accession>
<dbReference type="GO" id="GO:0008233">
    <property type="term" value="F:peptidase activity"/>
    <property type="evidence" value="ECO:0007669"/>
    <property type="project" value="InterPro"/>
</dbReference>
<sequence length="321" mass="36008">MNRTFLRQTLLSSKLFITAEGYNSAMMDCFPLLSNDGPVPGSLFIVKDPPTYKEISTKVLNVLKQELSAHSELQGVNVTDDFHADDLPEGSIAYHRVWGFVTATSCWYFSTKQFEQDLLVAESNPGIACHFLHVNTPGGEAWYLDRLSETMRSLQKPVFVFIENVCASAGYYIACHGTTIHALTRNDQIGCIGTMLEYLDFQGYYEKLGLKVVRVKADQSDLKNKKVEDLIDGHPEQYRKDVLNPLAEQFISEVRSCRSTLTDRPEDDPVFRGETFDTNHSIENGLIDGTSTFPQALVAAYELAQGYLANEALKQRALNLI</sequence>
<evidence type="ECO:0000259" key="2">
    <source>
        <dbReference type="Pfam" id="PF01343"/>
    </source>
</evidence>
<gene>
    <name evidence="3" type="ORF">NXX45_01830</name>
</gene>
<dbReference type="PANTHER" id="PTHR42987">
    <property type="entry name" value="PEPTIDASE S49"/>
    <property type="match status" value="1"/>
</dbReference>
<organism evidence="3 4">
    <name type="scientific">Bacteroides fragilis</name>
    <dbReference type="NCBI Taxonomy" id="817"/>
    <lineage>
        <taxon>Bacteria</taxon>
        <taxon>Pseudomonadati</taxon>
        <taxon>Bacteroidota</taxon>
        <taxon>Bacteroidia</taxon>
        <taxon>Bacteroidales</taxon>
        <taxon>Bacteroidaceae</taxon>
        <taxon>Bacteroides</taxon>
    </lineage>
</organism>
<dbReference type="Pfam" id="PF01343">
    <property type="entry name" value="Peptidase_S49"/>
    <property type="match status" value="1"/>
</dbReference>
<dbReference type="InterPro" id="IPR029045">
    <property type="entry name" value="ClpP/crotonase-like_dom_sf"/>
</dbReference>
<dbReference type="GO" id="GO:0006508">
    <property type="term" value="P:proteolysis"/>
    <property type="evidence" value="ECO:0007669"/>
    <property type="project" value="InterPro"/>
</dbReference>
<name>A0AAQ2S6K1_BACFG</name>
<dbReference type="InterPro" id="IPR002142">
    <property type="entry name" value="Peptidase_S49"/>
</dbReference>
<dbReference type="Proteomes" id="UP001060330">
    <property type="component" value="Chromosome"/>
</dbReference>
<comment type="similarity">
    <text evidence="1">Belongs to the peptidase S49 family.</text>
</comment>
<evidence type="ECO:0000313" key="3">
    <source>
        <dbReference type="EMBL" id="UVR56835.1"/>
    </source>
</evidence>
<proteinExistence type="inferred from homology"/>
<evidence type="ECO:0000313" key="4">
    <source>
        <dbReference type="Proteomes" id="UP001060330"/>
    </source>
</evidence>
<dbReference type="PANTHER" id="PTHR42987:SF4">
    <property type="entry name" value="PROTEASE SOHB-RELATED"/>
    <property type="match status" value="1"/>
</dbReference>